<evidence type="ECO:0000313" key="2">
    <source>
        <dbReference type="Proteomes" id="UP001172680"/>
    </source>
</evidence>
<gene>
    <name evidence="1" type="ORF">H2199_000321</name>
</gene>
<proteinExistence type="predicted"/>
<dbReference type="EMBL" id="JAPDRP010000001">
    <property type="protein sequence ID" value="KAJ9649545.1"/>
    <property type="molecule type" value="Genomic_DNA"/>
</dbReference>
<protein>
    <submittedName>
        <fullName evidence="1">Uncharacterized protein</fullName>
    </submittedName>
</protein>
<keyword evidence="2" id="KW-1185">Reference proteome</keyword>
<accession>A0ACC2ZPP3</accession>
<sequence length="380" mass="42349">MRRLPRLQQSIDLLLESTGYPHAPSTMCRTCRLRAASQARRAAFSTSAPRYKGSLTDRLRNRLFKKEDAPGTGNLAYGVAQPQAPEVEVDDSVPGEEAPREYANQYEPASTWDNLEWVGGKKSKRDRTDTREEVQWFMPRTKATKPNDIAAAVRRALVEVLSLQEAGVHFEALRLPTVSIDDLAAEVQYQFSTNGHDVRLKYPSNEVKSELLGSVILSIPNAAEVAGSESSDAAASLEFQSTSAVVHEPASGSGKTLPWKEVPLNSANKFAVGLQSDNVMYMRLILWQIIKRVMQLTGIRLADPKIQRCDTAGKLFHELLQRPKPTKLADALKIDNELTTLNNVTFSSRRVGPIDKERQVGRWKVIERELENRGLPVTMS</sequence>
<evidence type="ECO:0000313" key="1">
    <source>
        <dbReference type="EMBL" id="KAJ9649545.1"/>
    </source>
</evidence>
<organism evidence="1 2">
    <name type="scientific">Coniosporium tulheliwenetii</name>
    <dbReference type="NCBI Taxonomy" id="3383036"/>
    <lineage>
        <taxon>Eukaryota</taxon>
        <taxon>Fungi</taxon>
        <taxon>Dikarya</taxon>
        <taxon>Ascomycota</taxon>
        <taxon>Pezizomycotina</taxon>
        <taxon>Dothideomycetes</taxon>
        <taxon>Dothideomycetes incertae sedis</taxon>
        <taxon>Coniosporium</taxon>
    </lineage>
</organism>
<dbReference type="Proteomes" id="UP001172680">
    <property type="component" value="Unassembled WGS sequence"/>
</dbReference>
<reference evidence="1" key="1">
    <citation type="submission" date="2022-10" db="EMBL/GenBank/DDBJ databases">
        <title>Culturing micro-colonial fungi from biological soil crusts in the Mojave desert and describing Neophaeococcomyces mojavensis, and introducing the new genera and species Taxawa tesnikishii.</title>
        <authorList>
            <person name="Kurbessoian T."/>
            <person name="Stajich J.E."/>
        </authorList>
    </citation>
    <scope>NUCLEOTIDE SEQUENCE</scope>
    <source>
        <strain evidence="1">JES_115</strain>
    </source>
</reference>
<name>A0ACC2ZPP3_9PEZI</name>
<comment type="caution">
    <text evidence="1">The sequence shown here is derived from an EMBL/GenBank/DDBJ whole genome shotgun (WGS) entry which is preliminary data.</text>
</comment>